<keyword evidence="2" id="KW-0472">Membrane</keyword>
<feature type="region of interest" description="Disordered" evidence="1">
    <location>
        <begin position="16"/>
        <end position="61"/>
    </location>
</feature>
<proteinExistence type="predicted"/>
<dbReference type="EMBL" id="OOIL02001679">
    <property type="protein sequence ID" value="VFQ77524.1"/>
    <property type="molecule type" value="Genomic_DNA"/>
</dbReference>
<evidence type="ECO:0000313" key="4">
    <source>
        <dbReference type="Proteomes" id="UP000595140"/>
    </source>
</evidence>
<evidence type="ECO:0000256" key="2">
    <source>
        <dbReference type="SAM" id="Phobius"/>
    </source>
</evidence>
<feature type="region of interest" description="Disordered" evidence="1">
    <location>
        <begin position="110"/>
        <end position="148"/>
    </location>
</feature>
<keyword evidence="2" id="KW-0812">Transmembrane</keyword>
<evidence type="ECO:0008006" key="5">
    <source>
        <dbReference type="Google" id="ProtNLM"/>
    </source>
</evidence>
<dbReference type="PANTHER" id="PTHR34189:SF4">
    <property type="entry name" value="TRANSMEMBRANE PROTEIN"/>
    <property type="match status" value="1"/>
</dbReference>
<sequence length="148" mass="16240">MHRSGSVSRVWDDYVKYDSKNSPPTRETDKDDVGTEFVTSYPHDDSPLSSATSKREKGGRSKLAENAVHFIPLVLFLCAFILWFLSNPDIEVPMSGEAVAARIEGLTIEGDVDSSSDGTQTAGNLPLQKTTDDDIGLTTTRNHNNDHN</sequence>
<organism evidence="3 4">
    <name type="scientific">Cuscuta campestris</name>
    <dbReference type="NCBI Taxonomy" id="132261"/>
    <lineage>
        <taxon>Eukaryota</taxon>
        <taxon>Viridiplantae</taxon>
        <taxon>Streptophyta</taxon>
        <taxon>Embryophyta</taxon>
        <taxon>Tracheophyta</taxon>
        <taxon>Spermatophyta</taxon>
        <taxon>Magnoliopsida</taxon>
        <taxon>eudicotyledons</taxon>
        <taxon>Gunneridae</taxon>
        <taxon>Pentapetalae</taxon>
        <taxon>asterids</taxon>
        <taxon>lamiids</taxon>
        <taxon>Solanales</taxon>
        <taxon>Convolvulaceae</taxon>
        <taxon>Cuscuteae</taxon>
        <taxon>Cuscuta</taxon>
        <taxon>Cuscuta subgen. Grammica</taxon>
        <taxon>Cuscuta sect. Cleistogrammica</taxon>
    </lineage>
</organism>
<name>A0A484LMK2_9ASTE</name>
<gene>
    <name evidence="3" type="ORF">CCAM_LOCUS19300</name>
</gene>
<dbReference type="Proteomes" id="UP000595140">
    <property type="component" value="Unassembled WGS sequence"/>
</dbReference>
<dbReference type="PANTHER" id="PTHR34189">
    <property type="entry name" value="TRANSMEMBRANE PROTEIN"/>
    <property type="match status" value="1"/>
</dbReference>
<protein>
    <recommendedName>
        <fullName evidence="5">Transmembrane protein</fullName>
    </recommendedName>
</protein>
<keyword evidence="4" id="KW-1185">Reference proteome</keyword>
<feature type="transmembrane region" description="Helical" evidence="2">
    <location>
        <begin position="63"/>
        <end position="85"/>
    </location>
</feature>
<dbReference type="OrthoDB" id="1028093at2759"/>
<accession>A0A484LMK2</accession>
<reference evidence="3 4" key="1">
    <citation type="submission" date="2018-04" db="EMBL/GenBank/DDBJ databases">
        <authorList>
            <person name="Vogel A."/>
        </authorList>
    </citation>
    <scope>NUCLEOTIDE SEQUENCE [LARGE SCALE GENOMIC DNA]</scope>
</reference>
<keyword evidence="2" id="KW-1133">Transmembrane helix</keyword>
<evidence type="ECO:0000313" key="3">
    <source>
        <dbReference type="EMBL" id="VFQ77524.1"/>
    </source>
</evidence>
<feature type="compositionally biased region" description="Polar residues" evidence="1">
    <location>
        <begin position="113"/>
        <end position="129"/>
    </location>
</feature>
<evidence type="ECO:0000256" key="1">
    <source>
        <dbReference type="SAM" id="MobiDB-lite"/>
    </source>
</evidence>
<dbReference type="AlphaFoldDB" id="A0A484LMK2"/>